<evidence type="ECO:0000313" key="2">
    <source>
        <dbReference type="EMBL" id="KIM71760.1"/>
    </source>
</evidence>
<dbReference type="InParanoid" id="A0A0C3EGH9"/>
<organism evidence="2 3">
    <name type="scientific">Piloderma croceum (strain F 1598)</name>
    <dbReference type="NCBI Taxonomy" id="765440"/>
    <lineage>
        <taxon>Eukaryota</taxon>
        <taxon>Fungi</taxon>
        <taxon>Dikarya</taxon>
        <taxon>Basidiomycota</taxon>
        <taxon>Agaricomycotina</taxon>
        <taxon>Agaricomycetes</taxon>
        <taxon>Agaricomycetidae</taxon>
        <taxon>Atheliales</taxon>
        <taxon>Atheliaceae</taxon>
        <taxon>Piloderma</taxon>
    </lineage>
</organism>
<name>A0A0C3EGH9_PILCF</name>
<dbReference type="Proteomes" id="UP000054166">
    <property type="component" value="Unassembled WGS sequence"/>
</dbReference>
<protein>
    <submittedName>
        <fullName evidence="2">Uncharacterized protein</fullName>
    </submittedName>
</protein>
<gene>
    <name evidence="2" type="ORF">PILCRDRAFT_749549</name>
</gene>
<evidence type="ECO:0000313" key="3">
    <source>
        <dbReference type="Proteomes" id="UP000054166"/>
    </source>
</evidence>
<accession>A0A0C3EGH9</accession>
<proteinExistence type="predicted"/>
<dbReference type="HOGENOM" id="CLU_2334435_0_0_1"/>
<dbReference type="AlphaFoldDB" id="A0A0C3EGH9"/>
<reference evidence="3" key="2">
    <citation type="submission" date="2015-01" db="EMBL/GenBank/DDBJ databases">
        <title>Evolutionary Origins and Diversification of the Mycorrhizal Mutualists.</title>
        <authorList>
            <consortium name="DOE Joint Genome Institute"/>
            <consortium name="Mycorrhizal Genomics Consortium"/>
            <person name="Kohler A."/>
            <person name="Kuo A."/>
            <person name="Nagy L.G."/>
            <person name="Floudas D."/>
            <person name="Copeland A."/>
            <person name="Barry K.W."/>
            <person name="Cichocki N."/>
            <person name="Veneault-Fourrey C."/>
            <person name="LaButti K."/>
            <person name="Lindquist E.A."/>
            <person name="Lipzen A."/>
            <person name="Lundell T."/>
            <person name="Morin E."/>
            <person name="Murat C."/>
            <person name="Riley R."/>
            <person name="Ohm R."/>
            <person name="Sun H."/>
            <person name="Tunlid A."/>
            <person name="Henrissat B."/>
            <person name="Grigoriev I.V."/>
            <person name="Hibbett D.S."/>
            <person name="Martin F."/>
        </authorList>
    </citation>
    <scope>NUCLEOTIDE SEQUENCE [LARGE SCALE GENOMIC DNA]</scope>
    <source>
        <strain evidence="3">F 1598</strain>
    </source>
</reference>
<reference evidence="2 3" key="1">
    <citation type="submission" date="2014-04" db="EMBL/GenBank/DDBJ databases">
        <authorList>
            <consortium name="DOE Joint Genome Institute"/>
            <person name="Kuo A."/>
            <person name="Tarkka M."/>
            <person name="Buscot F."/>
            <person name="Kohler A."/>
            <person name="Nagy L.G."/>
            <person name="Floudas D."/>
            <person name="Copeland A."/>
            <person name="Barry K.W."/>
            <person name="Cichocki N."/>
            <person name="Veneault-Fourrey C."/>
            <person name="LaButti K."/>
            <person name="Lindquist E.A."/>
            <person name="Lipzen A."/>
            <person name="Lundell T."/>
            <person name="Morin E."/>
            <person name="Murat C."/>
            <person name="Sun H."/>
            <person name="Tunlid A."/>
            <person name="Henrissat B."/>
            <person name="Grigoriev I.V."/>
            <person name="Hibbett D.S."/>
            <person name="Martin F."/>
            <person name="Nordberg H.P."/>
            <person name="Cantor M.N."/>
            <person name="Hua S.X."/>
        </authorList>
    </citation>
    <scope>NUCLEOTIDE SEQUENCE [LARGE SCALE GENOMIC DNA]</scope>
    <source>
        <strain evidence="2 3">F 1598</strain>
    </source>
</reference>
<sequence>MGHTSSSIPPERFPPAQSVYVEPGEGPHLDSISSVSQLLTSNTRPQVSFLERAEINLLVFHGCYPDVGPGHSGVATTDQSTHHLANLNAGLESSRLSP</sequence>
<keyword evidence="3" id="KW-1185">Reference proteome</keyword>
<evidence type="ECO:0000256" key="1">
    <source>
        <dbReference type="SAM" id="MobiDB-lite"/>
    </source>
</evidence>
<dbReference type="EMBL" id="KN833217">
    <property type="protein sequence ID" value="KIM71760.1"/>
    <property type="molecule type" value="Genomic_DNA"/>
</dbReference>
<feature type="region of interest" description="Disordered" evidence="1">
    <location>
        <begin position="1"/>
        <end position="27"/>
    </location>
</feature>